<protein>
    <submittedName>
        <fullName evidence="6">Uncharacterized protein</fullName>
    </submittedName>
</protein>
<keyword evidence="3" id="KW-0964">Secreted</keyword>
<comment type="subcellular location">
    <subcellularLocation>
        <location evidence="1">Secreted</location>
    </subcellularLocation>
</comment>
<evidence type="ECO:0000256" key="3">
    <source>
        <dbReference type="ARBA" id="ARBA00022525"/>
    </source>
</evidence>
<dbReference type="InterPro" id="IPR004911">
    <property type="entry name" value="Interferon-induced_GILT"/>
</dbReference>
<dbReference type="Proteomes" id="UP001556367">
    <property type="component" value="Unassembled WGS sequence"/>
</dbReference>
<reference evidence="7" key="1">
    <citation type="submission" date="2024-06" db="EMBL/GenBank/DDBJ databases">
        <title>Multi-omics analyses provide insights into the biosynthesis of the anticancer antibiotic pleurotin in Hohenbuehelia grisea.</title>
        <authorList>
            <person name="Weaver J.A."/>
            <person name="Alberti F."/>
        </authorList>
    </citation>
    <scope>NUCLEOTIDE SEQUENCE [LARGE SCALE GENOMIC DNA]</scope>
    <source>
        <strain evidence="7">T-177</strain>
    </source>
</reference>
<evidence type="ECO:0000256" key="2">
    <source>
        <dbReference type="ARBA" id="ARBA00005679"/>
    </source>
</evidence>
<keyword evidence="7" id="KW-1185">Reference proteome</keyword>
<evidence type="ECO:0000256" key="1">
    <source>
        <dbReference type="ARBA" id="ARBA00004613"/>
    </source>
</evidence>
<dbReference type="EMBL" id="JASNQZ010000012">
    <property type="protein sequence ID" value="KAL0949976.1"/>
    <property type="molecule type" value="Genomic_DNA"/>
</dbReference>
<dbReference type="Pfam" id="PF03227">
    <property type="entry name" value="GILT"/>
    <property type="match status" value="1"/>
</dbReference>
<proteinExistence type="inferred from homology"/>
<dbReference type="PANTHER" id="PTHR13234:SF8">
    <property type="entry name" value="GAMMA-INTERFERON-INDUCIBLE LYSOSOMAL THIOL REDUCTASE"/>
    <property type="match status" value="1"/>
</dbReference>
<sequence length="259" mass="28772">MLVASMPTWTHVDKMFAHGQLYGFVALLALLTPVTASPPLFVDQDSSSLTTTTMTSLAKVPVQLGVMSRCPDAMLCESVFDKVYKEVGDKIDLSAVYIATWDPQEPVYGVKCMHGKAECEGNIQQLCVAKHSPQSNWWNFLQCQNYQGRNTISDLKKAEECAKSANVPWKDKVEACIGMADREGGRVPEGITLLQESVRLSYDLDIEKSCTIIINKKPVCIHDGGWKQCEGGHQVSDFVRQINEEYDRLNRGGISLHIS</sequence>
<organism evidence="6 7">
    <name type="scientific">Hohenbuehelia grisea</name>
    <dbReference type="NCBI Taxonomy" id="104357"/>
    <lineage>
        <taxon>Eukaryota</taxon>
        <taxon>Fungi</taxon>
        <taxon>Dikarya</taxon>
        <taxon>Basidiomycota</taxon>
        <taxon>Agaricomycotina</taxon>
        <taxon>Agaricomycetes</taxon>
        <taxon>Agaricomycetidae</taxon>
        <taxon>Agaricales</taxon>
        <taxon>Pleurotineae</taxon>
        <taxon>Pleurotaceae</taxon>
        <taxon>Hohenbuehelia</taxon>
    </lineage>
</organism>
<dbReference type="PANTHER" id="PTHR13234">
    <property type="entry name" value="GAMMA-INTERFERON INDUCIBLE LYSOSOMAL THIOL REDUCTASE GILT"/>
    <property type="match status" value="1"/>
</dbReference>
<keyword evidence="5" id="KW-0325">Glycoprotein</keyword>
<evidence type="ECO:0000313" key="6">
    <source>
        <dbReference type="EMBL" id="KAL0949976.1"/>
    </source>
</evidence>
<evidence type="ECO:0000256" key="5">
    <source>
        <dbReference type="ARBA" id="ARBA00023180"/>
    </source>
</evidence>
<evidence type="ECO:0000256" key="4">
    <source>
        <dbReference type="ARBA" id="ARBA00022729"/>
    </source>
</evidence>
<evidence type="ECO:0000313" key="7">
    <source>
        <dbReference type="Proteomes" id="UP001556367"/>
    </source>
</evidence>
<comment type="similarity">
    <text evidence="2">Belongs to the GILT family.</text>
</comment>
<comment type="caution">
    <text evidence="6">The sequence shown here is derived from an EMBL/GenBank/DDBJ whole genome shotgun (WGS) entry which is preliminary data.</text>
</comment>
<keyword evidence="4" id="KW-0732">Signal</keyword>
<gene>
    <name evidence="6" type="ORF">HGRIS_009990</name>
</gene>
<accession>A0ABR3J3G5</accession>
<name>A0ABR3J3G5_9AGAR</name>